<keyword evidence="1" id="KW-0678">Repressor</keyword>
<proteinExistence type="predicted"/>
<dbReference type="InterPro" id="IPR009061">
    <property type="entry name" value="DNA-bd_dom_put_sf"/>
</dbReference>
<dbReference type="GO" id="GO:0003700">
    <property type="term" value="F:DNA-binding transcription factor activity"/>
    <property type="evidence" value="ECO:0007669"/>
    <property type="project" value="InterPro"/>
</dbReference>
<keyword evidence="5" id="KW-0175">Coiled coil</keyword>
<dbReference type="STRING" id="930131.SAMN05216389_11858"/>
<keyword evidence="3 7" id="KW-0238">DNA-binding</keyword>
<keyword evidence="2" id="KW-0805">Transcription regulation</keyword>
<dbReference type="AlphaFoldDB" id="A0A1I0G1Y1"/>
<feature type="coiled-coil region" evidence="5">
    <location>
        <begin position="79"/>
        <end position="113"/>
    </location>
</feature>
<evidence type="ECO:0000256" key="5">
    <source>
        <dbReference type="SAM" id="Coils"/>
    </source>
</evidence>
<dbReference type="InterPro" id="IPR047057">
    <property type="entry name" value="MerR_fam"/>
</dbReference>
<sequence>MRIGEFIQVVHSTKDTVRHYEELGLIVPKRDSSYRSYQQKDVQDFQAIKEMQSLGLTLKEVQTFFEMKRTNGCGSDQLLQGVKLKLEKKRLEIQEQEKELKNKRLQVEGLISSLDRL</sequence>
<keyword evidence="8" id="KW-1185">Reference proteome</keyword>
<protein>
    <submittedName>
        <fullName evidence="7">DNA-binding transcriptional regulator, MerR family</fullName>
    </submittedName>
</protein>
<evidence type="ECO:0000256" key="4">
    <source>
        <dbReference type="ARBA" id="ARBA00023163"/>
    </source>
</evidence>
<dbReference type="RefSeq" id="WP_090871735.1">
    <property type="nucleotide sequence ID" value="NZ_FOHE01000018.1"/>
</dbReference>
<dbReference type="Pfam" id="PF13411">
    <property type="entry name" value="MerR_1"/>
    <property type="match status" value="1"/>
</dbReference>
<dbReference type="EMBL" id="FOHE01000018">
    <property type="protein sequence ID" value="SET64684.1"/>
    <property type="molecule type" value="Genomic_DNA"/>
</dbReference>
<accession>A0A1I0G1Y1</accession>
<organism evidence="7 8">
    <name type="scientific">Oceanobacillus limi</name>
    <dbReference type="NCBI Taxonomy" id="930131"/>
    <lineage>
        <taxon>Bacteria</taxon>
        <taxon>Bacillati</taxon>
        <taxon>Bacillota</taxon>
        <taxon>Bacilli</taxon>
        <taxon>Bacillales</taxon>
        <taxon>Bacillaceae</taxon>
        <taxon>Oceanobacillus</taxon>
    </lineage>
</organism>
<feature type="domain" description="HTH merR-type" evidence="6">
    <location>
        <begin position="1"/>
        <end position="67"/>
    </location>
</feature>
<keyword evidence="4" id="KW-0804">Transcription</keyword>
<evidence type="ECO:0000259" key="6">
    <source>
        <dbReference type="PROSITE" id="PS50937"/>
    </source>
</evidence>
<dbReference type="Proteomes" id="UP000198618">
    <property type="component" value="Unassembled WGS sequence"/>
</dbReference>
<dbReference type="PANTHER" id="PTHR30204:SF69">
    <property type="entry name" value="MERR-FAMILY TRANSCRIPTIONAL REGULATOR"/>
    <property type="match status" value="1"/>
</dbReference>
<dbReference type="SUPFAM" id="SSF46955">
    <property type="entry name" value="Putative DNA-binding domain"/>
    <property type="match status" value="1"/>
</dbReference>
<name>A0A1I0G1Y1_9BACI</name>
<dbReference type="CDD" id="cd00592">
    <property type="entry name" value="HTH_MerR-like"/>
    <property type="match status" value="1"/>
</dbReference>
<dbReference type="InterPro" id="IPR000551">
    <property type="entry name" value="MerR-type_HTH_dom"/>
</dbReference>
<evidence type="ECO:0000313" key="7">
    <source>
        <dbReference type="EMBL" id="SET64684.1"/>
    </source>
</evidence>
<evidence type="ECO:0000256" key="3">
    <source>
        <dbReference type="ARBA" id="ARBA00023125"/>
    </source>
</evidence>
<evidence type="ECO:0000256" key="1">
    <source>
        <dbReference type="ARBA" id="ARBA00022491"/>
    </source>
</evidence>
<dbReference type="PANTHER" id="PTHR30204">
    <property type="entry name" value="REDOX-CYCLING DRUG-SENSING TRANSCRIPTIONAL ACTIVATOR SOXR"/>
    <property type="match status" value="1"/>
</dbReference>
<gene>
    <name evidence="7" type="ORF">SAMN05216389_11858</name>
</gene>
<dbReference type="PROSITE" id="PS50937">
    <property type="entry name" value="HTH_MERR_2"/>
    <property type="match status" value="1"/>
</dbReference>
<dbReference type="OrthoDB" id="9806513at2"/>
<evidence type="ECO:0000256" key="2">
    <source>
        <dbReference type="ARBA" id="ARBA00023015"/>
    </source>
</evidence>
<dbReference type="Gene3D" id="1.10.1660.10">
    <property type="match status" value="1"/>
</dbReference>
<dbReference type="GO" id="GO:0003677">
    <property type="term" value="F:DNA binding"/>
    <property type="evidence" value="ECO:0007669"/>
    <property type="project" value="UniProtKB-KW"/>
</dbReference>
<dbReference type="SMART" id="SM00422">
    <property type="entry name" value="HTH_MERR"/>
    <property type="match status" value="1"/>
</dbReference>
<evidence type="ECO:0000313" key="8">
    <source>
        <dbReference type="Proteomes" id="UP000198618"/>
    </source>
</evidence>
<reference evidence="7 8" key="1">
    <citation type="submission" date="2016-10" db="EMBL/GenBank/DDBJ databases">
        <authorList>
            <person name="de Groot N.N."/>
        </authorList>
    </citation>
    <scope>NUCLEOTIDE SEQUENCE [LARGE SCALE GENOMIC DNA]</scope>
    <source>
        <strain evidence="7 8">IBRC-M 10780</strain>
    </source>
</reference>